<gene>
    <name evidence="3" type="ORF">U473_03575</name>
</gene>
<dbReference type="Proteomes" id="UP000070352">
    <property type="component" value="Unassembled WGS sequence"/>
</dbReference>
<dbReference type="EMBL" id="LSKU01000001">
    <property type="protein sequence ID" value="KXG43198.1"/>
    <property type="molecule type" value="Genomic_DNA"/>
</dbReference>
<dbReference type="Gene3D" id="1.10.287.1490">
    <property type="match status" value="1"/>
</dbReference>
<organism evidence="3 4">
    <name type="scientific">Tepidibacillus decaturensis</name>
    <dbReference type="NCBI Taxonomy" id="1413211"/>
    <lineage>
        <taxon>Bacteria</taxon>
        <taxon>Bacillati</taxon>
        <taxon>Bacillota</taxon>
        <taxon>Bacilli</taxon>
        <taxon>Bacillales</taxon>
        <taxon>Bacillaceae</taxon>
        <taxon>Tepidibacillus</taxon>
    </lineage>
</organism>
<feature type="coiled-coil region" evidence="1">
    <location>
        <begin position="10"/>
        <end position="81"/>
    </location>
</feature>
<name>A0A135L2F9_9BACI</name>
<evidence type="ECO:0000256" key="1">
    <source>
        <dbReference type="SAM" id="Coils"/>
    </source>
</evidence>
<reference evidence="3 4" key="1">
    <citation type="submission" date="2016-02" db="EMBL/GenBank/DDBJ databases">
        <title>Draft Genome for Tepidibacillus decaturensis nov. sp. Strain Z9, an Anaerobic, Moderately Thermophilic and Heterotrophic Bacterium from Deep Subsurface of the Illinois Basin, USA.</title>
        <authorList>
            <person name="Dong Y."/>
            <person name="Chang J.Y."/>
            <person name="Sanford R."/>
            <person name="Fouke B.W."/>
        </authorList>
    </citation>
    <scope>NUCLEOTIDE SEQUENCE [LARGE SCALE GENOMIC DNA]</scope>
    <source>
        <strain evidence="3 4">Z9</strain>
    </source>
</reference>
<evidence type="ECO:0000313" key="4">
    <source>
        <dbReference type="Proteomes" id="UP000070352"/>
    </source>
</evidence>
<dbReference type="RefSeq" id="WP_068723406.1">
    <property type="nucleotide sequence ID" value="NZ_LSKU01000001.1"/>
</dbReference>
<dbReference type="STRING" id="1413211.U473_03575"/>
<dbReference type="Pfam" id="PF02591">
    <property type="entry name" value="Zn_ribbon_9"/>
    <property type="match status" value="1"/>
</dbReference>
<accession>A0A135L2F9</accession>
<evidence type="ECO:0000259" key="2">
    <source>
        <dbReference type="Pfam" id="PF02591"/>
    </source>
</evidence>
<keyword evidence="1" id="KW-0175">Coiled coil</keyword>
<dbReference type="AlphaFoldDB" id="A0A135L2F9"/>
<dbReference type="OrthoDB" id="9795058at2"/>
<protein>
    <recommendedName>
        <fullName evidence="2">C4-type zinc ribbon domain-containing protein</fullName>
    </recommendedName>
</protein>
<dbReference type="InterPro" id="IPR003743">
    <property type="entry name" value="Zf-RING_7"/>
</dbReference>
<proteinExistence type="predicted"/>
<sequence length="166" mass="20260">MLIGRKFFEYEQANRRIHEIEQKEVEYMIQKEKYLNEQEIEKSNIAQLQAQPINDDIRIELALCKQRIFLLQKDLDRLEEKWREESLIFMQEKYDLEQKINEFKTIIPNQHWKIYQRIKETKENPVVEVKHQMCTGCFMPLSQTNLNQWRRGKDLVLCEVCDRILA</sequence>
<comment type="caution">
    <text evidence="3">The sequence shown here is derived from an EMBL/GenBank/DDBJ whole genome shotgun (WGS) entry which is preliminary data.</text>
</comment>
<feature type="domain" description="C4-type zinc ribbon" evidence="2">
    <location>
        <begin position="134"/>
        <end position="165"/>
    </location>
</feature>
<evidence type="ECO:0000313" key="3">
    <source>
        <dbReference type="EMBL" id="KXG43198.1"/>
    </source>
</evidence>
<keyword evidence="4" id="KW-1185">Reference proteome</keyword>